<feature type="region of interest" description="Disordered" evidence="1">
    <location>
        <begin position="1"/>
        <end position="27"/>
    </location>
</feature>
<comment type="caution">
    <text evidence="2">The sequence shown here is derived from an EMBL/GenBank/DDBJ whole genome shotgun (WGS) entry which is preliminary data.</text>
</comment>
<evidence type="ECO:0000313" key="2">
    <source>
        <dbReference type="EMBL" id="KAJ1131670.1"/>
    </source>
</evidence>
<organism evidence="2 3">
    <name type="scientific">Pleurodeles waltl</name>
    <name type="common">Iberian ribbed newt</name>
    <dbReference type="NCBI Taxonomy" id="8319"/>
    <lineage>
        <taxon>Eukaryota</taxon>
        <taxon>Metazoa</taxon>
        <taxon>Chordata</taxon>
        <taxon>Craniata</taxon>
        <taxon>Vertebrata</taxon>
        <taxon>Euteleostomi</taxon>
        <taxon>Amphibia</taxon>
        <taxon>Batrachia</taxon>
        <taxon>Caudata</taxon>
        <taxon>Salamandroidea</taxon>
        <taxon>Salamandridae</taxon>
        <taxon>Pleurodelinae</taxon>
        <taxon>Pleurodeles</taxon>
    </lineage>
</organism>
<evidence type="ECO:0000313" key="3">
    <source>
        <dbReference type="Proteomes" id="UP001066276"/>
    </source>
</evidence>
<gene>
    <name evidence="2" type="ORF">NDU88_010005</name>
</gene>
<feature type="compositionally biased region" description="Basic and acidic residues" evidence="1">
    <location>
        <begin position="1"/>
        <end position="11"/>
    </location>
</feature>
<dbReference type="Proteomes" id="UP001066276">
    <property type="component" value="Chromosome 7"/>
</dbReference>
<accession>A0AAV7PUH9</accession>
<reference evidence="2" key="1">
    <citation type="journal article" date="2022" name="bioRxiv">
        <title>Sequencing and chromosome-scale assembly of the giantPleurodeles waltlgenome.</title>
        <authorList>
            <person name="Brown T."/>
            <person name="Elewa A."/>
            <person name="Iarovenko S."/>
            <person name="Subramanian E."/>
            <person name="Araus A.J."/>
            <person name="Petzold A."/>
            <person name="Susuki M."/>
            <person name="Suzuki K.-i.T."/>
            <person name="Hayashi T."/>
            <person name="Toyoda A."/>
            <person name="Oliveira C."/>
            <person name="Osipova E."/>
            <person name="Leigh N.D."/>
            <person name="Simon A."/>
            <person name="Yun M.H."/>
        </authorList>
    </citation>
    <scope>NUCLEOTIDE SEQUENCE</scope>
    <source>
        <strain evidence="2">20211129_DDA</strain>
        <tissue evidence="2">Liver</tissue>
    </source>
</reference>
<dbReference type="EMBL" id="JANPWB010000011">
    <property type="protein sequence ID" value="KAJ1131670.1"/>
    <property type="molecule type" value="Genomic_DNA"/>
</dbReference>
<proteinExistence type="predicted"/>
<sequence>MKAAHLQEIRRHASQPDTGRDNRKLGAAPTRLELAYKKLGNTPPDGHWKMQQEMRCHTHQAGCRERLSVSASSAQAAQARLNVGRDTLRPRTQHSKYVPAA</sequence>
<keyword evidence="3" id="KW-1185">Reference proteome</keyword>
<protein>
    <submittedName>
        <fullName evidence="2">Uncharacterized protein</fullName>
    </submittedName>
</protein>
<name>A0AAV7PUH9_PLEWA</name>
<dbReference type="AlphaFoldDB" id="A0AAV7PUH9"/>
<evidence type="ECO:0000256" key="1">
    <source>
        <dbReference type="SAM" id="MobiDB-lite"/>
    </source>
</evidence>